<evidence type="ECO:0000256" key="4">
    <source>
        <dbReference type="ARBA" id="ARBA00009935"/>
    </source>
</evidence>
<comment type="similarity">
    <text evidence="4">Belongs to the uroporphyrinogen decarboxylase family.</text>
</comment>
<dbReference type="Gene3D" id="3.20.20.210">
    <property type="match status" value="1"/>
</dbReference>
<evidence type="ECO:0000256" key="8">
    <source>
        <dbReference type="ARBA" id="ARBA00023239"/>
    </source>
</evidence>
<gene>
    <name evidence="12" type="ORF">RMAR1173_LOCUS19142</name>
</gene>
<sequence length="337" mass="37260">MAAFREYSDKYPFRHRSETPDIAIELSLQCWREFGMDGVIMFSDILTPLPAMGIDFDVVKGKGPIISDPVRSMDAVKALKPLSDPSSSLPFVGETLRALRKETEGRCTLLGFVGAPFTLAAYSVNGAADKHCADTKKMMYRSPEVLHAFLDHLAEAIGHYAIHQVEEGAQVIQFFESWAHHLTPEQFELFAKPYANKAMGILKDKYPEVPVIYFANGGSSYLERQRDMHCDSLCIDWQVDMATARSTLGPHVAVSGNMDPLVLFSDEETIRAEVRKIISKAGGPGAHLLNLGHGVMQGTPEESVAIMVDEAKTFLPDVRGEFGQSYRRAAPSSTLFE</sequence>
<keyword evidence="7" id="KW-0210">Decarboxylase</keyword>
<dbReference type="GO" id="GO:0006782">
    <property type="term" value="P:protoporphyrinogen IX biosynthetic process"/>
    <property type="evidence" value="ECO:0007669"/>
    <property type="project" value="UniProtKB-UniPathway"/>
</dbReference>
<evidence type="ECO:0000256" key="7">
    <source>
        <dbReference type="ARBA" id="ARBA00022793"/>
    </source>
</evidence>
<dbReference type="PANTHER" id="PTHR21091:SF174">
    <property type="entry name" value="UROPORPHYRINOGEN DECARBOXYLASE"/>
    <property type="match status" value="1"/>
</dbReference>
<comment type="pathway">
    <text evidence="3">Porphyrin-containing compound metabolism; protoporphyrin-IX biosynthesis; coproporphyrinogen-III from 5-aminolevulinate: step 4/4.</text>
</comment>
<dbReference type="AlphaFoldDB" id="A0A7S2SS32"/>
<comment type="function">
    <text evidence="1">Catalyzes the decarboxylation of four acetate groups of uroporphyrinogen-III to yield coproporphyrinogen-III.</text>
</comment>
<evidence type="ECO:0000259" key="11">
    <source>
        <dbReference type="Pfam" id="PF01208"/>
    </source>
</evidence>
<dbReference type="InterPro" id="IPR006361">
    <property type="entry name" value="Uroporphyrinogen_deCO2ase_HemE"/>
</dbReference>
<evidence type="ECO:0000256" key="3">
    <source>
        <dbReference type="ARBA" id="ARBA00004804"/>
    </source>
</evidence>
<evidence type="ECO:0000256" key="6">
    <source>
        <dbReference type="ARBA" id="ARBA00012288"/>
    </source>
</evidence>
<protein>
    <recommendedName>
        <fullName evidence="6">uroporphyrinogen decarboxylase</fullName>
        <ecNumber evidence="6">4.1.1.37</ecNumber>
    </recommendedName>
</protein>
<comment type="subunit">
    <text evidence="5">Homodimer.</text>
</comment>
<dbReference type="EMBL" id="HBHJ01028926">
    <property type="protein sequence ID" value="CAD9708151.1"/>
    <property type="molecule type" value="Transcribed_RNA"/>
</dbReference>
<name>A0A7S2SS32_9STRA</name>
<dbReference type="EC" id="4.1.1.37" evidence="6"/>
<evidence type="ECO:0000256" key="10">
    <source>
        <dbReference type="ARBA" id="ARBA00048033"/>
    </source>
</evidence>
<dbReference type="InterPro" id="IPR000257">
    <property type="entry name" value="Uroporphyrinogen_deCOase"/>
</dbReference>
<evidence type="ECO:0000256" key="9">
    <source>
        <dbReference type="ARBA" id="ARBA00023244"/>
    </source>
</evidence>
<reference evidence="12" key="1">
    <citation type="submission" date="2021-01" db="EMBL/GenBank/DDBJ databases">
        <authorList>
            <person name="Corre E."/>
            <person name="Pelletier E."/>
            <person name="Niang G."/>
            <person name="Scheremetjew M."/>
            <person name="Finn R."/>
            <person name="Kale V."/>
            <person name="Holt S."/>
            <person name="Cochrane G."/>
            <person name="Meng A."/>
            <person name="Brown T."/>
            <person name="Cohen L."/>
        </authorList>
    </citation>
    <scope>NUCLEOTIDE SEQUENCE</scope>
    <source>
        <strain evidence="12">CCMP1243</strain>
    </source>
</reference>
<dbReference type="GO" id="GO:0004853">
    <property type="term" value="F:uroporphyrinogen decarboxylase activity"/>
    <property type="evidence" value="ECO:0007669"/>
    <property type="project" value="UniProtKB-EC"/>
</dbReference>
<feature type="domain" description="Uroporphyrinogen decarboxylase (URO-D)" evidence="11">
    <location>
        <begin position="4"/>
        <end position="313"/>
    </location>
</feature>
<evidence type="ECO:0000256" key="1">
    <source>
        <dbReference type="ARBA" id="ARBA00002448"/>
    </source>
</evidence>
<dbReference type="SUPFAM" id="SSF51726">
    <property type="entry name" value="UROD/MetE-like"/>
    <property type="match status" value="1"/>
</dbReference>
<keyword evidence="9" id="KW-0627">Porphyrin biosynthesis</keyword>
<dbReference type="GO" id="GO:0009507">
    <property type="term" value="C:chloroplast"/>
    <property type="evidence" value="ECO:0007669"/>
    <property type="project" value="UniProtKB-SubCell"/>
</dbReference>
<organism evidence="12">
    <name type="scientific">Rhizochromulina marina</name>
    <dbReference type="NCBI Taxonomy" id="1034831"/>
    <lineage>
        <taxon>Eukaryota</taxon>
        <taxon>Sar</taxon>
        <taxon>Stramenopiles</taxon>
        <taxon>Ochrophyta</taxon>
        <taxon>Dictyochophyceae</taxon>
        <taxon>Rhizochromulinales</taxon>
        <taxon>Rhizochromulina</taxon>
    </lineage>
</organism>
<accession>A0A7S2SS32</accession>
<dbReference type="NCBIfam" id="TIGR01464">
    <property type="entry name" value="hemE"/>
    <property type="match status" value="1"/>
</dbReference>
<dbReference type="PANTHER" id="PTHR21091">
    <property type="entry name" value="METHYLTETRAHYDROFOLATE:HOMOCYSTEINE METHYLTRANSFERASE RELATED"/>
    <property type="match status" value="1"/>
</dbReference>
<dbReference type="InterPro" id="IPR038071">
    <property type="entry name" value="UROD/MetE-like_sf"/>
</dbReference>
<dbReference type="Pfam" id="PF01208">
    <property type="entry name" value="URO-D"/>
    <property type="match status" value="1"/>
</dbReference>
<evidence type="ECO:0000256" key="2">
    <source>
        <dbReference type="ARBA" id="ARBA00004229"/>
    </source>
</evidence>
<keyword evidence="8" id="KW-0456">Lyase</keyword>
<dbReference type="UniPathway" id="UPA00251">
    <property type="reaction ID" value="UER00321"/>
</dbReference>
<comment type="subcellular location">
    <subcellularLocation>
        <location evidence="2">Plastid</location>
        <location evidence="2">Chloroplast</location>
    </subcellularLocation>
</comment>
<proteinExistence type="inferred from homology"/>
<dbReference type="FunFam" id="3.20.20.210:FF:000006">
    <property type="entry name" value="Uroporphyrinogen decarboxylase"/>
    <property type="match status" value="1"/>
</dbReference>
<evidence type="ECO:0000256" key="5">
    <source>
        <dbReference type="ARBA" id="ARBA00011738"/>
    </source>
</evidence>
<comment type="catalytic activity">
    <reaction evidence="10">
        <text>uroporphyrinogen III + 4 H(+) = coproporphyrinogen III + 4 CO2</text>
        <dbReference type="Rhea" id="RHEA:19865"/>
        <dbReference type="ChEBI" id="CHEBI:15378"/>
        <dbReference type="ChEBI" id="CHEBI:16526"/>
        <dbReference type="ChEBI" id="CHEBI:57308"/>
        <dbReference type="ChEBI" id="CHEBI:57309"/>
        <dbReference type="EC" id="4.1.1.37"/>
    </reaction>
</comment>
<evidence type="ECO:0000313" key="12">
    <source>
        <dbReference type="EMBL" id="CAD9708151.1"/>
    </source>
</evidence>